<organism evidence="2 3">
    <name type="scientific">Phialocephala subalpina</name>
    <dbReference type="NCBI Taxonomy" id="576137"/>
    <lineage>
        <taxon>Eukaryota</taxon>
        <taxon>Fungi</taxon>
        <taxon>Dikarya</taxon>
        <taxon>Ascomycota</taxon>
        <taxon>Pezizomycotina</taxon>
        <taxon>Leotiomycetes</taxon>
        <taxon>Helotiales</taxon>
        <taxon>Mollisiaceae</taxon>
        <taxon>Phialocephala</taxon>
        <taxon>Phialocephala fortinii species complex</taxon>
    </lineage>
</organism>
<feature type="region of interest" description="Disordered" evidence="1">
    <location>
        <begin position="223"/>
        <end position="260"/>
    </location>
</feature>
<evidence type="ECO:0000313" key="3">
    <source>
        <dbReference type="Proteomes" id="UP000184330"/>
    </source>
</evidence>
<proteinExistence type="predicted"/>
<keyword evidence="3" id="KW-1185">Reference proteome</keyword>
<feature type="compositionally biased region" description="Polar residues" evidence="1">
    <location>
        <begin position="1"/>
        <end position="13"/>
    </location>
</feature>
<feature type="region of interest" description="Disordered" evidence="1">
    <location>
        <begin position="309"/>
        <end position="347"/>
    </location>
</feature>
<dbReference type="AlphaFoldDB" id="A0A1L7WN30"/>
<dbReference type="Proteomes" id="UP000184330">
    <property type="component" value="Unassembled WGS sequence"/>
</dbReference>
<gene>
    <name evidence="2" type="ORF">PAC_04041</name>
</gene>
<protein>
    <submittedName>
        <fullName evidence="2">Uncharacterized protein</fullName>
    </submittedName>
</protein>
<reference evidence="2 3" key="1">
    <citation type="submission" date="2016-03" db="EMBL/GenBank/DDBJ databases">
        <authorList>
            <person name="Ploux O."/>
        </authorList>
    </citation>
    <scope>NUCLEOTIDE SEQUENCE [LARGE SCALE GENOMIC DNA]</scope>
    <source>
        <strain evidence="2 3">UAMH 11012</strain>
    </source>
</reference>
<name>A0A1L7WN30_9HELO</name>
<feature type="compositionally biased region" description="Basic and acidic residues" evidence="1">
    <location>
        <begin position="247"/>
        <end position="260"/>
    </location>
</feature>
<feature type="region of interest" description="Disordered" evidence="1">
    <location>
        <begin position="1"/>
        <end position="22"/>
    </location>
</feature>
<feature type="compositionally biased region" description="Basic and acidic residues" evidence="1">
    <location>
        <begin position="165"/>
        <end position="182"/>
    </location>
</feature>
<accession>A0A1L7WN30</accession>
<evidence type="ECO:0000256" key="1">
    <source>
        <dbReference type="SAM" id="MobiDB-lite"/>
    </source>
</evidence>
<sequence length="513" mass="58370">MGNDTSKPSTASQPAAPKRILKRQPDEADNDYNFRCGLFSSIINRLSISRDNNPYDDTWWWKNISDFNYEYLGRSIEGITVDSTPCCAWNRIQCIVWIKLFLQQRVWLPASSATAVACKFEGTGELLVRLEKQEWVEMCSSTHIGLSIWLRMEDLKSKRLLGSEDKKTTAGMEERDVDKGEDSDLPDYIDVTQERDNGNHYDSFHEFTFTAGRRLPEEYSSLLSTPSTATMPDKPDSSEKPSIPQERVFKRQPDETDTQYELRRGRLRNVLSDISSYDHIQSFDNMGEKDLQKLGKSVYSIKNHKTNVKIDEKEEEAKEEDSELNTTQSPSPMGTIRHPPTKAKPIGLTSPQERLLKRETNETYDMYEQRCMRLNVIVHILPISKTIGTGKSSQNTTINAMKKAKKKSAKTGSEVAEVVESTPECPKISETFDKSSGQVLSSVEAAEDTKLDIKTLSGHFFEETHNFVDSNQYRADKEPEHWCEYIDVASAVAGMEKKQVSSENLHEQLIDLS</sequence>
<dbReference type="EMBL" id="FJOG01000004">
    <property type="protein sequence ID" value="CZR54158.1"/>
    <property type="molecule type" value="Genomic_DNA"/>
</dbReference>
<feature type="region of interest" description="Disordered" evidence="1">
    <location>
        <begin position="165"/>
        <end position="186"/>
    </location>
</feature>
<evidence type="ECO:0000313" key="2">
    <source>
        <dbReference type="EMBL" id="CZR54158.1"/>
    </source>
</evidence>